<organism evidence="5 7">
    <name type="scientific">Limosilactobacillus antri DSM 16041</name>
    <dbReference type="NCBI Taxonomy" id="525309"/>
    <lineage>
        <taxon>Bacteria</taxon>
        <taxon>Bacillati</taxon>
        <taxon>Bacillota</taxon>
        <taxon>Bacilli</taxon>
        <taxon>Lactobacillales</taxon>
        <taxon>Lactobacillaceae</taxon>
        <taxon>Limosilactobacillus</taxon>
    </lineage>
</organism>
<evidence type="ECO:0000313" key="5">
    <source>
        <dbReference type="EMBL" id="EEW54793.1"/>
    </source>
</evidence>
<feature type="domain" description="HTH marR-type" evidence="4">
    <location>
        <begin position="22"/>
        <end position="157"/>
    </location>
</feature>
<comment type="caution">
    <text evidence="5">The sequence shown here is derived from an EMBL/GenBank/DDBJ whole genome shotgun (WGS) entry which is preliminary data.</text>
</comment>
<evidence type="ECO:0000256" key="1">
    <source>
        <dbReference type="ARBA" id="ARBA00023015"/>
    </source>
</evidence>
<dbReference type="PANTHER" id="PTHR42756">
    <property type="entry name" value="TRANSCRIPTIONAL REGULATOR, MARR"/>
    <property type="match status" value="1"/>
</dbReference>
<evidence type="ECO:0000313" key="7">
    <source>
        <dbReference type="Proteomes" id="UP000003675"/>
    </source>
</evidence>
<keyword evidence="3" id="KW-0804">Transcription</keyword>
<accession>C8P406</accession>
<sequence>MKAKIFDTAKKLKEKYIMADEYQRINHALIKIYNGILWIEEKKLRESTFSDLTIKEMHAIDAISMYDHQTASQVAKKMHLSPGTMTATANRLIAKGYAERFRDQEDRRIIRLSLTHKGRVLYRAHRAFHNMMVKRFLKGMNDDEQRTIRKALRNLEDFLEENS</sequence>
<dbReference type="EMBL" id="AZDK01000034">
    <property type="protein sequence ID" value="KRK56391.1"/>
    <property type="molecule type" value="Genomic_DNA"/>
</dbReference>
<dbReference type="PRINTS" id="PR00598">
    <property type="entry name" value="HTHMARR"/>
</dbReference>
<reference evidence="5 7" key="1">
    <citation type="submission" date="2009-09" db="EMBL/GenBank/DDBJ databases">
        <authorList>
            <person name="Qin X."/>
            <person name="Bachman B."/>
            <person name="Battles P."/>
            <person name="Bell A."/>
            <person name="Bess C."/>
            <person name="Bickham C."/>
            <person name="Chaboub L."/>
            <person name="Chen D."/>
            <person name="Coyle M."/>
            <person name="Deiros D.R."/>
            <person name="Dinh H."/>
            <person name="Forbes L."/>
            <person name="Fowler G."/>
            <person name="Francisco L."/>
            <person name="Fu Q."/>
            <person name="Gubbala S."/>
            <person name="Hale W."/>
            <person name="Han Y."/>
            <person name="Hemphill L."/>
            <person name="Highlander S.K."/>
            <person name="Hirani K."/>
            <person name="Hogues M."/>
            <person name="Jackson L."/>
            <person name="Jakkamsetti A."/>
            <person name="Javaid M."/>
            <person name="Jiang H."/>
            <person name="Korchina V."/>
            <person name="Kovar C."/>
            <person name="Lara F."/>
            <person name="Lee S."/>
            <person name="Mata R."/>
            <person name="Mathew T."/>
            <person name="Moen C."/>
            <person name="Morales K."/>
            <person name="Munidasa M."/>
            <person name="Nazareth L."/>
            <person name="Ngo R."/>
            <person name="Nguyen L."/>
            <person name="Okwuonu G."/>
            <person name="Ongeri F."/>
            <person name="Patil S."/>
            <person name="Petrosino J."/>
            <person name="Pham C."/>
            <person name="Pham P."/>
            <person name="Pu L.-L."/>
            <person name="Puazo M."/>
            <person name="Raj R."/>
            <person name="Reid J."/>
            <person name="Rouhana J."/>
            <person name="Saada N."/>
            <person name="Shang Y."/>
            <person name="Simmons D."/>
            <person name="Thornton R."/>
            <person name="Warren J."/>
            <person name="Weissenberger G."/>
            <person name="Zhang J."/>
            <person name="Zhang L."/>
            <person name="Zhou C."/>
            <person name="Zhu D."/>
            <person name="Muzny D."/>
            <person name="Worley K."/>
            <person name="Gibbs R."/>
        </authorList>
    </citation>
    <scope>NUCLEOTIDE SEQUENCE [LARGE SCALE GENOMIC DNA]</scope>
    <source>
        <strain evidence="5 7">DSM 16041</strain>
    </source>
</reference>
<evidence type="ECO:0000313" key="6">
    <source>
        <dbReference type="EMBL" id="KRK56391.1"/>
    </source>
</evidence>
<dbReference type="Gene3D" id="1.10.10.10">
    <property type="entry name" value="Winged helix-like DNA-binding domain superfamily/Winged helix DNA-binding domain"/>
    <property type="match status" value="1"/>
</dbReference>
<name>C8P406_9LACO</name>
<evidence type="ECO:0000256" key="2">
    <source>
        <dbReference type="ARBA" id="ARBA00023125"/>
    </source>
</evidence>
<dbReference type="EMBL" id="ACLL01000002">
    <property type="protein sequence ID" value="EEW54793.1"/>
    <property type="molecule type" value="Genomic_DNA"/>
</dbReference>
<dbReference type="InterPro" id="IPR036390">
    <property type="entry name" value="WH_DNA-bd_sf"/>
</dbReference>
<dbReference type="HOGENOM" id="CLU_083287_11_1_9"/>
<dbReference type="GO" id="GO:0003677">
    <property type="term" value="F:DNA binding"/>
    <property type="evidence" value="ECO:0007669"/>
    <property type="project" value="UniProtKB-KW"/>
</dbReference>
<dbReference type="SUPFAM" id="SSF46785">
    <property type="entry name" value="Winged helix' DNA-binding domain"/>
    <property type="match status" value="1"/>
</dbReference>
<protein>
    <submittedName>
        <fullName evidence="6">MarR family transcriptional regulator</fullName>
    </submittedName>
    <submittedName>
        <fullName evidence="5">Transcriptional regulator, MarR family</fullName>
    </submittedName>
</protein>
<dbReference type="Proteomes" id="UP000051883">
    <property type="component" value="Unassembled WGS sequence"/>
</dbReference>
<dbReference type="GO" id="GO:0003700">
    <property type="term" value="F:DNA-binding transcription factor activity"/>
    <property type="evidence" value="ECO:0007669"/>
    <property type="project" value="InterPro"/>
</dbReference>
<keyword evidence="1" id="KW-0805">Transcription regulation</keyword>
<dbReference type="PATRIC" id="fig|525309.8.peg.1347"/>
<evidence type="ECO:0000259" key="4">
    <source>
        <dbReference type="PROSITE" id="PS50995"/>
    </source>
</evidence>
<keyword evidence="8" id="KW-1185">Reference proteome</keyword>
<dbReference type="eggNOG" id="COG1846">
    <property type="taxonomic scope" value="Bacteria"/>
</dbReference>
<dbReference type="Proteomes" id="UP000003675">
    <property type="component" value="Unassembled WGS sequence"/>
</dbReference>
<dbReference type="AlphaFoldDB" id="C8P406"/>
<reference evidence="6 8" key="2">
    <citation type="journal article" date="2015" name="Genome Announc.">
        <title>Expanding the biotechnology potential of lactobacilli through comparative genomics of 213 strains and associated genera.</title>
        <authorList>
            <person name="Sun Z."/>
            <person name="Harris H.M."/>
            <person name="McCann A."/>
            <person name="Guo C."/>
            <person name="Argimon S."/>
            <person name="Zhang W."/>
            <person name="Yang X."/>
            <person name="Jeffery I.B."/>
            <person name="Cooney J.C."/>
            <person name="Kagawa T.F."/>
            <person name="Liu W."/>
            <person name="Song Y."/>
            <person name="Salvetti E."/>
            <person name="Wrobel A."/>
            <person name="Rasinkangas P."/>
            <person name="Parkhill J."/>
            <person name="Rea M.C."/>
            <person name="O'Sullivan O."/>
            <person name="Ritari J."/>
            <person name="Douillard F.P."/>
            <person name="Paul Ross R."/>
            <person name="Yang R."/>
            <person name="Briner A.E."/>
            <person name="Felis G.E."/>
            <person name="de Vos W.M."/>
            <person name="Barrangou R."/>
            <person name="Klaenhammer T.R."/>
            <person name="Caufield P.W."/>
            <person name="Cui Y."/>
            <person name="Zhang H."/>
            <person name="O'Toole P.W."/>
        </authorList>
    </citation>
    <scope>NUCLEOTIDE SEQUENCE [LARGE SCALE GENOMIC DNA]</scope>
    <source>
        <strain evidence="6 8">DSM 16041</strain>
    </source>
</reference>
<keyword evidence="2" id="KW-0238">DNA-binding</keyword>
<dbReference type="InterPro" id="IPR000835">
    <property type="entry name" value="HTH_MarR-typ"/>
</dbReference>
<evidence type="ECO:0000256" key="3">
    <source>
        <dbReference type="ARBA" id="ARBA00023163"/>
    </source>
</evidence>
<dbReference type="SMART" id="SM00347">
    <property type="entry name" value="HTH_MARR"/>
    <property type="match status" value="1"/>
</dbReference>
<dbReference type="STRING" id="525309.HMPREF0494_0050"/>
<evidence type="ECO:0000313" key="8">
    <source>
        <dbReference type="Proteomes" id="UP000051883"/>
    </source>
</evidence>
<dbReference type="PROSITE" id="PS50995">
    <property type="entry name" value="HTH_MARR_2"/>
    <property type="match status" value="1"/>
</dbReference>
<dbReference type="PANTHER" id="PTHR42756:SF1">
    <property type="entry name" value="TRANSCRIPTIONAL REPRESSOR OF EMRAB OPERON"/>
    <property type="match status" value="1"/>
</dbReference>
<gene>
    <name evidence="6" type="ORF">FC31_GL001332</name>
    <name evidence="5" type="ORF">HMPREF0494_0050</name>
</gene>
<dbReference type="Pfam" id="PF01047">
    <property type="entry name" value="MarR"/>
    <property type="match status" value="1"/>
</dbReference>
<proteinExistence type="predicted"/>
<dbReference type="InterPro" id="IPR036388">
    <property type="entry name" value="WH-like_DNA-bd_sf"/>
</dbReference>